<accession>A0A7G3AS50</accession>
<protein>
    <submittedName>
        <fullName evidence="12">Putative secreted mucin</fullName>
    </submittedName>
</protein>
<feature type="compositionally biased region" description="Polar residues" evidence="7">
    <location>
        <begin position="1344"/>
        <end position="1353"/>
    </location>
</feature>
<dbReference type="InterPro" id="IPR022113">
    <property type="entry name" value="TMEM131L_N"/>
</dbReference>
<evidence type="ECO:0000259" key="9">
    <source>
        <dbReference type="Pfam" id="PF12371"/>
    </source>
</evidence>
<dbReference type="InterPro" id="IPR039877">
    <property type="entry name" value="TMEM131-like"/>
</dbReference>
<comment type="subcellular location">
    <subcellularLocation>
        <location evidence="1">Membrane</location>
        <topology evidence="1">Single-pass type I membrane protein</topology>
    </subcellularLocation>
</comment>
<evidence type="ECO:0000256" key="5">
    <source>
        <dbReference type="ARBA" id="ARBA00022989"/>
    </source>
</evidence>
<name>A0A7G3AS50_LUTLO</name>
<feature type="compositionally biased region" description="Polar residues" evidence="7">
    <location>
        <begin position="1196"/>
        <end position="1219"/>
    </location>
</feature>
<proteinExistence type="inferred from homology"/>
<dbReference type="Pfam" id="PF12371">
    <property type="entry name" value="TMEM131_like_N"/>
    <property type="match status" value="1"/>
</dbReference>
<feature type="compositionally biased region" description="Low complexity" evidence="7">
    <location>
        <begin position="1128"/>
        <end position="1139"/>
    </location>
</feature>
<feature type="region of interest" description="Disordered" evidence="7">
    <location>
        <begin position="1168"/>
        <end position="1260"/>
    </location>
</feature>
<feature type="domain" description="TMEM131L fifth Ig-like" evidence="11">
    <location>
        <begin position="968"/>
        <end position="1033"/>
    </location>
</feature>
<evidence type="ECO:0000259" key="11">
    <source>
        <dbReference type="Pfam" id="PF24501"/>
    </source>
</evidence>
<dbReference type="VEuPathDB" id="VectorBase:LLONM1_003024"/>
<dbReference type="InterPro" id="IPR056311">
    <property type="entry name" value="TMEM131_Ig_2"/>
</dbReference>
<dbReference type="Gene3D" id="2.60.40.10">
    <property type="entry name" value="Immunoglobulins"/>
    <property type="match status" value="1"/>
</dbReference>
<feature type="chain" id="PRO_5028968694" evidence="8">
    <location>
        <begin position="19"/>
        <end position="1660"/>
    </location>
</feature>
<evidence type="ECO:0000256" key="1">
    <source>
        <dbReference type="ARBA" id="ARBA00004479"/>
    </source>
</evidence>
<feature type="domain" description="Transmembrane protein 131-like N-terminal" evidence="9">
    <location>
        <begin position="57"/>
        <end position="140"/>
    </location>
</feature>
<keyword evidence="3" id="KW-0812">Transmembrane</keyword>
<feature type="region of interest" description="Disordered" evidence="7">
    <location>
        <begin position="1331"/>
        <end position="1379"/>
    </location>
</feature>
<keyword evidence="4 8" id="KW-0732">Signal</keyword>
<evidence type="ECO:0000256" key="3">
    <source>
        <dbReference type="ARBA" id="ARBA00022692"/>
    </source>
</evidence>
<dbReference type="GO" id="GO:0016020">
    <property type="term" value="C:membrane"/>
    <property type="evidence" value="ECO:0007669"/>
    <property type="project" value="UniProtKB-SubCell"/>
</dbReference>
<feature type="compositionally biased region" description="Basic and acidic residues" evidence="7">
    <location>
        <begin position="1170"/>
        <end position="1195"/>
    </location>
</feature>
<dbReference type="InterPro" id="IPR013783">
    <property type="entry name" value="Ig-like_fold"/>
</dbReference>
<organism evidence="12">
    <name type="scientific">Lutzomyia longipalpis</name>
    <name type="common">Sand fly</name>
    <dbReference type="NCBI Taxonomy" id="7200"/>
    <lineage>
        <taxon>Eukaryota</taxon>
        <taxon>Metazoa</taxon>
        <taxon>Ecdysozoa</taxon>
        <taxon>Arthropoda</taxon>
        <taxon>Hexapoda</taxon>
        <taxon>Insecta</taxon>
        <taxon>Pterygota</taxon>
        <taxon>Neoptera</taxon>
        <taxon>Endopterygota</taxon>
        <taxon>Diptera</taxon>
        <taxon>Nematocera</taxon>
        <taxon>Psychodoidea</taxon>
        <taxon>Psychodidae</taxon>
        <taxon>Lutzomyia</taxon>
        <taxon>Lutzomyia</taxon>
    </lineage>
</organism>
<evidence type="ECO:0000256" key="6">
    <source>
        <dbReference type="ARBA" id="ARBA00023136"/>
    </source>
</evidence>
<evidence type="ECO:0000256" key="7">
    <source>
        <dbReference type="SAM" id="MobiDB-lite"/>
    </source>
</evidence>
<feature type="signal peptide" evidence="8">
    <location>
        <begin position="1"/>
        <end position="18"/>
    </location>
</feature>
<keyword evidence="5" id="KW-1133">Transmembrane helix</keyword>
<evidence type="ECO:0000259" key="10">
    <source>
        <dbReference type="Pfam" id="PF24495"/>
    </source>
</evidence>
<keyword evidence="6" id="KW-0472">Membrane</keyword>
<feature type="region of interest" description="Disordered" evidence="7">
    <location>
        <begin position="1116"/>
        <end position="1146"/>
    </location>
</feature>
<feature type="domain" description="TMEM131 second Ig-like" evidence="10">
    <location>
        <begin position="157"/>
        <end position="246"/>
    </location>
</feature>
<reference evidence="12" key="1">
    <citation type="journal article" date="2020" name="BMC">
        <title>Leishmania infection induces a limited differential gene expression in the sand fly midgut.</title>
        <authorList>
            <person name="Coutinho-Abreu I.V."/>
            <person name="Serafim T.D."/>
            <person name="Meneses C."/>
            <person name="Kamhawi S."/>
            <person name="Oliveira F."/>
            <person name="Valenzuela J.G."/>
        </authorList>
    </citation>
    <scope>NUCLEOTIDE SEQUENCE</scope>
    <source>
        <strain evidence="12">Jacobina</strain>
        <tissue evidence="12">Midgut</tissue>
    </source>
</reference>
<dbReference type="Pfam" id="PF24501">
    <property type="entry name" value="Ig_TMEM131L_5"/>
    <property type="match status" value="1"/>
</dbReference>
<dbReference type="InterPro" id="IPR055437">
    <property type="entry name" value="TMEM131L_Ig_5"/>
</dbReference>
<dbReference type="EMBL" id="GITU01008149">
    <property type="protein sequence ID" value="MBC1176852.1"/>
    <property type="molecule type" value="Transcribed_RNA"/>
</dbReference>
<evidence type="ECO:0000256" key="4">
    <source>
        <dbReference type="ARBA" id="ARBA00022729"/>
    </source>
</evidence>
<dbReference type="Pfam" id="PF24495">
    <property type="entry name" value="Ig_TMEM131_2"/>
    <property type="match status" value="1"/>
</dbReference>
<comment type="similarity">
    <text evidence="2">Belongs to the TMEM131 family.</text>
</comment>
<dbReference type="PANTHER" id="PTHR22050">
    <property type="entry name" value="RW1 PROTEIN HOMOLOG"/>
    <property type="match status" value="1"/>
</dbReference>
<evidence type="ECO:0000256" key="8">
    <source>
        <dbReference type="SAM" id="SignalP"/>
    </source>
</evidence>
<evidence type="ECO:0000256" key="2">
    <source>
        <dbReference type="ARBA" id="ARBA00006682"/>
    </source>
</evidence>
<sequence>MFLIIGLCILTTVRSSLGTSAPDAADLPGGFDRSNPLVLEDLVDEALPEVQKHLVSSPSILDFGDQSLGSPQTRLVTLMNNNNNRSVFLDAIVTTADGDTGVFFTSFVEKVILPLSNITFNVVFLPKRHGYVATDLLIHTTFGLFKYPVRGRGIECPYRLVPLVGIKAPFNATISPEIHLFNPHDRPIQIVEIFSSGGHFQLELPSGGNEGPQVLWEIPPLCSKPIIRVKFVGITPGNYTAYVRIKITGQDTQLAEKVLVVPIEVEVGRERGIYSPQSLLNLGLHGSTDRVSVFRVNLLHSEAERVSGVKVTNLRGDNEITNRSLSLQIDEDARQQWLVVEVNWAKVWSPYLMGNIVISTEENGEPQLQYYMPIFGLLLNGSAQHSGNITILLSNKSNLAKIHEYTFTNKFTVPLMVTSVSVAEGIGTHHLRLMDFNKVLLAPDDSVTLFRVQFVNYTLPLPRNFSVLSEIRVVTNATIYTIPVYCFTGFLRRVVPVYDGVNTMHDDEGALDFGTVPVSTSFDSNIAFVNENPVTVSIKGWTGKLTSSASYSIILLGCSDGASFANLAICSELEPRQWMVFQITVKSYGVGNYTGQLIVNTDYEEIVTPIYMTAEMGGLALDQELLNFKDCFPEKICSLNLSAHSTFMKPMQVEAISVIDGIINYEYATDEDVLPEIPPNVITNIGRLYFDPKGLCGEYCYTGSQVSNKIHPKKSSSLVNYSHYTKLDKDVLAFRIKSFYKMRSSIQSIPFKLSTSQIKRYDFVASVNFVWPHLVVEQVEFEATQIGHDTVKFITVENPSDQLLITQYFLHDSQVHGHDVELPPEVITPCPTCVLAKEKLFAFHSFFSTSSTLENYFDHIPPRGNSKVAIRFQSPRPGIFSTLLFIRNNLTILEAVWLTAKAVVPQLKFGNRRPGSQTPLLFEFTDKHFKMCADEMADREKRFDENKEHAHEVPRAIITMKRSFTARNSGEVPIMIKAIRIGAELCEGYGFKVLNCSEFELVPNASRKIEISFTPDFTLSRITRPLILETNTGYPVNYTLLSTIPAEVVAMCHRALGRPWWESTLKQGTIVVAGLVLIGVIVVGFKESDGIMQAHLFGMLKVKVLQAPLDLKKINTKNPFGEESPAPTLTTNTQSTKTTNFLNMNTKKKLGKKIPVGEVNPLNFNTKFDLSMKSDHGKQDTSADKKEKGENRKYQTLETCEINSIMKSQKSLSPNSTVRNESKAPLKRSLTPPSPPQRELTRKDGREEELEEKQKTPQPLLKIVEVTPPVTRKCIKQTVKKTKSLPVTNNDASALPNLLPSLQTKIPETKILPSKLTLKEEVNTVERHLTPTIVEPPPSSPSPDVTSESQNGLLNEIIRPKRYGKTPGRERRSRVTKRNSITKPQYKASLISPAESASEQPISNIWDEKRASFSYVVAQNPPATPEMVPQEKISMDFGAFGESQATAPVDVPRSEPVLSSAAASSVWKVNDLGPIGTKKPTRTANSSWVDVDTIRKPLAQDNFNLEALTAAHSNSSFYSGSTSVLETYLMEKLQYAREKQMASNPGNFLYAKDTHQQKVEEPINDCEWNGGNFWNPPHAANGMGQQSQWVSQSPIRRPPPGLDFLQRNNSNSLFMNGVGANDENYNSMPTYELFSSPWEHEVTSNIWHRGGQNYHKKQQQ</sequence>
<dbReference type="PANTHER" id="PTHR22050:SF0">
    <property type="entry name" value="TRANSMEMBRANE PROTEIN 131 HOMOLOG"/>
    <property type="match status" value="1"/>
</dbReference>
<evidence type="ECO:0000313" key="12">
    <source>
        <dbReference type="EMBL" id="MBC1176852.1"/>
    </source>
</evidence>